<dbReference type="EMBL" id="HBEM01020931">
    <property type="protein sequence ID" value="CAD8455398.1"/>
    <property type="molecule type" value="Transcribed_RNA"/>
</dbReference>
<dbReference type="Pfam" id="PF02330">
    <property type="entry name" value="MAM33"/>
    <property type="match status" value="1"/>
</dbReference>
<organism evidence="2">
    <name type="scientific">Amorphochlora amoebiformis</name>
    <dbReference type="NCBI Taxonomy" id="1561963"/>
    <lineage>
        <taxon>Eukaryota</taxon>
        <taxon>Sar</taxon>
        <taxon>Rhizaria</taxon>
        <taxon>Cercozoa</taxon>
        <taxon>Chlorarachniophyceae</taxon>
        <taxon>Amorphochlora</taxon>
    </lineage>
</organism>
<feature type="compositionally biased region" description="Acidic residues" evidence="1">
    <location>
        <begin position="78"/>
        <end position="95"/>
    </location>
</feature>
<dbReference type="GO" id="GO:0042256">
    <property type="term" value="P:cytosolic ribosome assembly"/>
    <property type="evidence" value="ECO:0007669"/>
    <property type="project" value="TreeGrafter"/>
</dbReference>
<dbReference type="InterPro" id="IPR036561">
    <property type="entry name" value="MAM33_sf"/>
</dbReference>
<protein>
    <submittedName>
        <fullName evidence="2">Uncharacterized protein</fullName>
    </submittedName>
</protein>
<evidence type="ECO:0000313" key="2">
    <source>
        <dbReference type="EMBL" id="CAD8455398.1"/>
    </source>
</evidence>
<reference evidence="2" key="1">
    <citation type="submission" date="2021-01" db="EMBL/GenBank/DDBJ databases">
        <authorList>
            <person name="Corre E."/>
            <person name="Pelletier E."/>
            <person name="Niang G."/>
            <person name="Scheremetjew M."/>
            <person name="Finn R."/>
            <person name="Kale V."/>
            <person name="Holt S."/>
            <person name="Cochrane G."/>
            <person name="Meng A."/>
            <person name="Brown T."/>
            <person name="Cohen L."/>
        </authorList>
    </citation>
    <scope>NUCLEOTIDE SEQUENCE</scope>
    <source>
        <strain evidence="2">CCMP2058</strain>
    </source>
</reference>
<accession>A0A7S0DHV2</accession>
<dbReference type="Gene3D" id="3.10.280.10">
    <property type="entry name" value="Mitochondrial glycoprotein"/>
    <property type="match status" value="1"/>
</dbReference>
<sequence>MLLVRRSLVGGSGRRFLSSLVKELRLFNKEELERAETALEGSFKDFDVHHEEGTMSIELKKQFQNETVVVKADIREHEDEDDLMPPQDQDQDNEMEQVHEAPGISIRFEVMVSKDDTSDYLIFDCIKHGEQSLYDLNSISIINPDEEGDDEMYNTQPVFRWPNELSESFYDYLEERGIDNDMMDFLEKASETVDAKESAGWAQRVETFVVKK</sequence>
<dbReference type="PANTHER" id="PTHR10826">
    <property type="entry name" value="COMPLEMENT COMPONENT 1"/>
    <property type="match status" value="1"/>
</dbReference>
<dbReference type="GO" id="GO:0005759">
    <property type="term" value="C:mitochondrial matrix"/>
    <property type="evidence" value="ECO:0007669"/>
    <property type="project" value="InterPro"/>
</dbReference>
<dbReference type="InterPro" id="IPR003428">
    <property type="entry name" value="MAM33"/>
</dbReference>
<gene>
    <name evidence="2" type="ORF">LAMO00422_LOCUS14342</name>
</gene>
<name>A0A7S0DHV2_9EUKA</name>
<feature type="region of interest" description="Disordered" evidence="1">
    <location>
        <begin position="75"/>
        <end position="97"/>
    </location>
</feature>
<dbReference type="PANTHER" id="PTHR10826:SF1">
    <property type="entry name" value="COMPLEMENT COMPONENT 1 Q SUBCOMPONENT-BINDING PROTEIN, MITOCHONDRIAL"/>
    <property type="match status" value="1"/>
</dbReference>
<evidence type="ECO:0000256" key="1">
    <source>
        <dbReference type="SAM" id="MobiDB-lite"/>
    </source>
</evidence>
<dbReference type="AlphaFoldDB" id="A0A7S0DHV2"/>
<dbReference type="SUPFAM" id="SSF54529">
    <property type="entry name" value="Mitochondrial glycoprotein MAM33-like"/>
    <property type="match status" value="1"/>
</dbReference>
<proteinExistence type="predicted"/>